<dbReference type="PANTHER" id="PTHR46951">
    <property type="entry name" value="BED-TYPE DOMAIN-CONTAINING PROTEIN"/>
    <property type="match status" value="1"/>
</dbReference>
<evidence type="ECO:0000256" key="1">
    <source>
        <dbReference type="ARBA" id="ARBA00022723"/>
    </source>
</evidence>
<evidence type="ECO:0000256" key="2">
    <source>
        <dbReference type="ARBA" id="ARBA00022771"/>
    </source>
</evidence>
<dbReference type="PANTHER" id="PTHR46951:SF2">
    <property type="entry name" value="BED-TYPE DOMAIN-CONTAINING PROTEIN"/>
    <property type="match status" value="1"/>
</dbReference>
<keyword evidence="2 4" id="KW-0863">Zinc-finger</keyword>
<dbReference type="PROSITE" id="PS50808">
    <property type="entry name" value="ZF_BED"/>
    <property type="match status" value="1"/>
</dbReference>
<dbReference type="OrthoDB" id="851935at2759"/>
<evidence type="ECO:0000256" key="4">
    <source>
        <dbReference type="PROSITE-ProRule" id="PRU00027"/>
    </source>
</evidence>
<dbReference type="GO" id="GO:0008270">
    <property type="term" value="F:zinc ion binding"/>
    <property type="evidence" value="ECO:0007669"/>
    <property type="project" value="UniProtKB-KW"/>
</dbReference>
<dbReference type="GO" id="GO:0003677">
    <property type="term" value="F:DNA binding"/>
    <property type="evidence" value="ECO:0007669"/>
    <property type="project" value="InterPro"/>
</dbReference>
<gene>
    <name evidence="7" type="ORF">CTI12_AA564180</name>
</gene>
<keyword evidence="1" id="KW-0479">Metal-binding</keyword>
<dbReference type="InterPro" id="IPR003656">
    <property type="entry name" value="Znf_BED"/>
</dbReference>
<protein>
    <recommendedName>
        <fullName evidence="6">BED-type domain-containing protein</fullName>
    </recommendedName>
</protein>
<dbReference type="AlphaFoldDB" id="A0A2U1KU58"/>
<evidence type="ECO:0000313" key="7">
    <source>
        <dbReference type="EMBL" id="PWA40268.1"/>
    </source>
</evidence>
<evidence type="ECO:0000256" key="3">
    <source>
        <dbReference type="ARBA" id="ARBA00022833"/>
    </source>
</evidence>
<accession>A0A2U1KU58</accession>
<evidence type="ECO:0000313" key="8">
    <source>
        <dbReference type="Proteomes" id="UP000245207"/>
    </source>
</evidence>
<keyword evidence="8" id="KW-1185">Reference proteome</keyword>
<evidence type="ECO:0000259" key="6">
    <source>
        <dbReference type="PROSITE" id="PS50808"/>
    </source>
</evidence>
<dbReference type="Proteomes" id="UP000245207">
    <property type="component" value="Unassembled WGS sequence"/>
</dbReference>
<feature type="domain" description="BED-type" evidence="6">
    <location>
        <begin position="21"/>
        <end position="80"/>
    </location>
</feature>
<feature type="compositionally biased region" description="Basic and acidic residues" evidence="5">
    <location>
        <begin position="10"/>
        <end position="21"/>
    </location>
</feature>
<dbReference type="Pfam" id="PF02892">
    <property type="entry name" value="zf-BED"/>
    <property type="match status" value="1"/>
</dbReference>
<sequence>MSTSMTNETFKQEVPDQTKGRARDQAWAYVTPCVRERGQQVLICNFCDKVFRGGGINRLKKHLAGIKGEGAECSKVNPDVKEAIEASMKDDKHTENDDEEQVGIKGIISF</sequence>
<feature type="region of interest" description="Disordered" evidence="5">
    <location>
        <begin position="1"/>
        <end position="21"/>
    </location>
</feature>
<name>A0A2U1KU58_ARTAN</name>
<reference evidence="7 8" key="1">
    <citation type="journal article" date="2018" name="Mol. Plant">
        <title>The genome of Artemisia annua provides insight into the evolution of Asteraceae family and artemisinin biosynthesis.</title>
        <authorList>
            <person name="Shen Q."/>
            <person name="Zhang L."/>
            <person name="Liao Z."/>
            <person name="Wang S."/>
            <person name="Yan T."/>
            <person name="Shi P."/>
            <person name="Liu M."/>
            <person name="Fu X."/>
            <person name="Pan Q."/>
            <person name="Wang Y."/>
            <person name="Lv Z."/>
            <person name="Lu X."/>
            <person name="Zhang F."/>
            <person name="Jiang W."/>
            <person name="Ma Y."/>
            <person name="Chen M."/>
            <person name="Hao X."/>
            <person name="Li L."/>
            <person name="Tang Y."/>
            <person name="Lv G."/>
            <person name="Zhou Y."/>
            <person name="Sun X."/>
            <person name="Brodelius P.E."/>
            <person name="Rose J.K.C."/>
            <person name="Tang K."/>
        </authorList>
    </citation>
    <scope>NUCLEOTIDE SEQUENCE [LARGE SCALE GENOMIC DNA]</scope>
    <source>
        <strain evidence="8">cv. Huhao1</strain>
        <tissue evidence="7">Leaf</tissue>
    </source>
</reference>
<proteinExistence type="predicted"/>
<keyword evidence="3" id="KW-0862">Zinc</keyword>
<feature type="region of interest" description="Disordered" evidence="5">
    <location>
        <begin position="88"/>
        <end position="110"/>
    </location>
</feature>
<evidence type="ECO:0000256" key="5">
    <source>
        <dbReference type="SAM" id="MobiDB-lite"/>
    </source>
</evidence>
<organism evidence="7 8">
    <name type="scientific">Artemisia annua</name>
    <name type="common">Sweet wormwood</name>
    <dbReference type="NCBI Taxonomy" id="35608"/>
    <lineage>
        <taxon>Eukaryota</taxon>
        <taxon>Viridiplantae</taxon>
        <taxon>Streptophyta</taxon>
        <taxon>Embryophyta</taxon>
        <taxon>Tracheophyta</taxon>
        <taxon>Spermatophyta</taxon>
        <taxon>Magnoliopsida</taxon>
        <taxon>eudicotyledons</taxon>
        <taxon>Gunneridae</taxon>
        <taxon>Pentapetalae</taxon>
        <taxon>asterids</taxon>
        <taxon>campanulids</taxon>
        <taxon>Asterales</taxon>
        <taxon>Asteraceae</taxon>
        <taxon>Asteroideae</taxon>
        <taxon>Anthemideae</taxon>
        <taxon>Artemisiinae</taxon>
        <taxon>Artemisia</taxon>
    </lineage>
</organism>
<dbReference type="EMBL" id="PKPP01013929">
    <property type="protein sequence ID" value="PWA40268.1"/>
    <property type="molecule type" value="Genomic_DNA"/>
</dbReference>
<comment type="caution">
    <text evidence="7">The sequence shown here is derived from an EMBL/GenBank/DDBJ whole genome shotgun (WGS) entry which is preliminary data.</text>
</comment>